<accession>A0ABR1VZF1</accession>
<feature type="compositionally biased region" description="Low complexity" evidence="1">
    <location>
        <begin position="111"/>
        <end position="122"/>
    </location>
</feature>
<gene>
    <name evidence="2" type="ORF">PG997_009967</name>
</gene>
<comment type="caution">
    <text evidence="2">The sequence shown here is derived from an EMBL/GenBank/DDBJ whole genome shotgun (WGS) entry which is preliminary data.</text>
</comment>
<dbReference type="GeneID" id="92047342"/>
<reference evidence="2 3" key="1">
    <citation type="submission" date="2023-01" db="EMBL/GenBank/DDBJ databases">
        <title>Analysis of 21 Apiospora genomes using comparative genomics revels a genus with tremendous synthesis potential of carbohydrate active enzymes and secondary metabolites.</title>
        <authorList>
            <person name="Sorensen T."/>
        </authorList>
    </citation>
    <scope>NUCLEOTIDE SEQUENCE [LARGE SCALE GENOMIC DNA]</scope>
    <source>
        <strain evidence="2 3">CBS 114990</strain>
    </source>
</reference>
<feature type="compositionally biased region" description="Basic and acidic residues" evidence="1">
    <location>
        <begin position="228"/>
        <end position="241"/>
    </location>
</feature>
<feature type="compositionally biased region" description="Acidic residues" evidence="1">
    <location>
        <begin position="173"/>
        <end position="183"/>
    </location>
</feature>
<name>A0ABR1VZF1_9PEZI</name>
<dbReference type="RefSeq" id="XP_066666244.1">
    <property type="nucleotide sequence ID" value="XM_066814282.1"/>
</dbReference>
<evidence type="ECO:0000313" key="3">
    <source>
        <dbReference type="Proteomes" id="UP001433268"/>
    </source>
</evidence>
<protein>
    <recommendedName>
        <fullName evidence="4">Myb-like domain-containing protein</fullName>
    </recommendedName>
</protein>
<keyword evidence="3" id="KW-1185">Reference proteome</keyword>
<dbReference type="EMBL" id="JAQQWN010000007">
    <property type="protein sequence ID" value="KAK8075304.1"/>
    <property type="molecule type" value="Genomic_DNA"/>
</dbReference>
<feature type="region of interest" description="Disordered" evidence="1">
    <location>
        <begin position="74"/>
        <end position="319"/>
    </location>
</feature>
<feature type="region of interest" description="Disordered" evidence="1">
    <location>
        <begin position="1"/>
        <end position="23"/>
    </location>
</feature>
<organism evidence="2 3">
    <name type="scientific">Apiospora hydei</name>
    <dbReference type="NCBI Taxonomy" id="1337664"/>
    <lineage>
        <taxon>Eukaryota</taxon>
        <taxon>Fungi</taxon>
        <taxon>Dikarya</taxon>
        <taxon>Ascomycota</taxon>
        <taxon>Pezizomycotina</taxon>
        <taxon>Sordariomycetes</taxon>
        <taxon>Xylariomycetidae</taxon>
        <taxon>Amphisphaeriales</taxon>
        <taxon>Apiosporaceae</taxon>
        <taxon>Apiospora</taxon>
    </lineage>
</organism>
<evidence type="ECO:0008006" key="4">
    <source>
        <dbReference type="Google" id="ProtNLM"/>
    </source>
</evidence>
<evidence type="ECO:0000256" key="1">
    <source>
        <dbReference type="SAM" id="MobiDB-lite"/>
    </source>
</evidence>
<dbReference type="Proteomes" id="UP001433268">
    <property type="component" value="Unassembled WGS sequence"/>
</dbReference>
<proteinExistence type="predicted"/>
<feature type="compositionally biased region" description="Basic and acidic residues" evidence="1">
    <location>
        <begin position="289"/>
        <end position="311"/>
    </location>
</feature>
<feature type="compositionally biased region" description="Low complexity" evidence="1">
    <location>
        <begin position="160"/>
        <end position="170"/>
    </location>
</feature>
<evidence type="ECO:0000313" key="2">
    <source>
        <dbReference type="EMBL" id="KAK8075304.1"/>
    </source>
</evidence>
<feature type="compositionally biased region" description="Acidic residues" evidence="1">
    <location>
        <begin position="100"/>
        <end position="110"/>
    </location>
</feature>
<sequence length="319" mass="36270">MSDDQRKPDKPGKGGKDKDPLTDREKLLMELYFATEKKQKDSWRAHNWDTVAARRGLTPAAAKIRFKGLCDQFEDERKEEIITPPVVLPRKRRNKQVASNDDEYNDDDDVPTSAAPTRTATAKGRKNNKRAVPHDDDDDFLGDGENSSPVKATKKRARGSTRGSTTRRATLNFEDDVEDDGEDVPSNPTNRGRPTPARLPFPNLLNPNRNSIASQIRQQEEQDLNLLRQREQQRQQDENTRRTWGLPTAEEAQGPAEGPANNGNDNNNNENEGEGQASGQTKKKRTRVPKLEDKHRKVAERECLARKRKEDQEEEDQEE</sequence>
<feature type="compositionally biased region" description="Low complexity" evidence="1">
    <location>
        <begin position="249"/>
        <end position="277"/>
    </location>
</feature>